<evidence type="ECO:0000256" key="5">
    <source>
        <dbReference type="SAM" id="SignalP"/>
    </source>
</evidence>
<dbReference type="FunFam" id="3.40.50.2000:FF:000050">
    <property type="entry name" value="UDP-glucuronosyltransferase"/>
    <property type="match status" value="1"/>
</dbReference>
<evidence type="ECO:0000313" key="6">
    <source>
        <dbReference type="RefSeq" id="XP_013172992.1"/>
    </source>
</evidence>
<dbReference type="SUPFAM" id="SSF53756">
    <property type="entry name" value="UDP-Glycosyltransferase/glycogen phosphorylase"/>
    <property type="match status" value="1"/>
</dbReference>
<evidence type="ECO:0000256" key="2">
    <source>
        <dbReference type="ARBA" id="ARBA00022676"/>
    </source>
</evidence>
<sequence length="516" mass="59073">MLVSVILTLILISIFNTSNEVHSLNILGVFPYQGKSHFYVFEPYLKELARRGHNLTVISYFPQKEPLKNYHDISLAGKSIIFEGIVPFQKQSLLTNMLTSLGVSYVAIDNCNIMMDDEEVQDLWKRKMKFDVAVVEQFNGDCALGLAHILNTPVVGLTSHLLMPYHYDRYGISYNPSYIPFLLLDGSTKSTLMQRLSHTISHIYMKLIYQYLTQRYEYKIISKYVDNIPSLEELGRNIKFLLLYNNMMLTGSNILPANVIEVGGYHVSKPQPLRDDLLKFIEESEHGVIYVSFGSMLRTATMPKDKMQAILDALAELPQRVVWKWEAKSLPGKPKNIFISKWLPQNDLLAHPNVVAFYSHCGMLGTTEALYHGVPLVGMPMFADQFRNAAAMEESGFGVTVKLENLTKDNLLEKFKMVLDPKFRENVKLLSKAWHDRPKSAMDTAIHWTEFAAKYPTLTFRSPAADVPLYQYLCLDIIFILSTIPITIIYIVVVLYKTYFKSKSKQKSNEKKDKNM</sequence>
<feature type="signal peptide" evidence="5">
    <location>
        <begin position="1"/>
        <end position="23"/>
    </location>
</feature>
<keyword evidence="4" id="KW-1133">Transmembrane helix</keyword>
<dbReference type="InterPro" id="IPR002213">
    <property type="entry name" value="UDP_glucos_trans"/>
</dbReference>
<keyword evidence="4" id="KW-0812">Transmembrane</keyword>
<evidence type="ECO:0000256" key="4">
    <source>
        <dbReference type="SAM" id="Phobius"/>
    </source>
</evidence>
<evidence type="ECO:0000256" key="1">
    <source>
        <dbReference type="ARBA" id="ARBA00009995"/>
    </source>
</evidence>
<organism evidence="6">
    <name type="scientific">Papilio xuthus</name>
    <name type="common">Asian swallowtail butterfly</name>
    <dbReference type="NCBI Taxonomy" id="66420"/>
    <lineage>
        <taxon>Eukaryota</taxon>
        <taxon>Metazoa</taxon>
        <taxon>Ecdysozoa</taxon>
        <taxon>Arthropoda</taxon>
        <taxon>Hexapoda</taxon>
        <taxon>Insecta</taxon>
        <taxon>Pterygota</taxon>
        <taxon>Neoptera</taxon>
        <taxon>Endopterygota</taxon>
        <taxon>Lepidoptera</taxon>
        <taxon>Glossata</taxon>
        <taxon>Ditrysia</taxon>
        <taxon>Papilionoidea</taxon>
        <taxon>Papilionidae</taxon>
        <taxon>Papilioninae</taxon>
        <taxon>Papilio</taxon>
    </lineage>
</organism>
<name>A0AAJ7EDK6_PAPXU</name>
<keyword evidence="4" id="KW-0472">Membrane</keyword>
<gene>
    <name evidence="6" type="primary">LOC106121739</name>
</gene>
<dbReference type="AlphaFoldDB" id="A0AAJ7EDK6"/>
<comment type="similarity">
    <text evidence="1">Belongs to the UDP-glycosyltransferase family.</text>
</comment>
<protein>
    <submittedName>
        <fullName evidence="6">UDP-glucuronosyltransferase 2B18-like</fullName>
    </submittedName>
</protein>
<dbReference type="CDD" id="cd03784">
    <property type="entry name" value="GT1_Gtf-like"/>
    <property type="match status" value="1"/>
</dbReference>
<evidence type="ECO:0000256" key="3">
    <source>
        <dbReference type="ARBA" id="ARBA00022679"/>
    </source>
</evidence>
<dbReference type="PANTHER" id="PTHR48043:SF114">
    <property type="entry name" value="IP04436P-RELATED"/>
    <property type="match status" value="1"/>
</dbReference>
<feature type="transmembrane region" description="Helical" evidence="4">
    <location>
        <begin position="469"/>
        <end position="496"/>
    </location>
</feature>
<dbReference type="Pfam" id="PF00201">
    <property type="entry name" value="UDPGT"/>
    <property type="match status" value="1"/>
</dbReference>
<keyword evidence="5" id="KW-0732">Signal</keyword>
<accession>A0AAJ7EDK6</accession>
<dbReference type="GeneID" id="106121739"/>
<keyword evidence="3" id="KW-0808">Transferase</keyword>
<dbReference type="InterPro" id="IPR050271">
    <property type="entry name" value="UDP-glycosyltransferase"/>
</dbReference>
<dbReference type="Proteomes" id="UP000694872">
    <property type="component" value="Unplaced"/>
</dbReference>
<reference evidence="6" key="1">
    <citation type="submission" date="2025-08" db="UniProtKB">
        <authorList>
            <consortium name="RefSeq"/>
        </authorList>
    </citation>
    <scope>IDENTIFICATION</scope>
</reference>
<proteinExistence type="inferred from homology"/>
<feature type="chain" id="PRO_5042485600" evidence="5">
    <location>
        <begin position="24"/>
        <end position="516"/>
    </location>
</feature>
<dbReference type="RefSeq" id="XP_013172992.1">
    <property type="nucleotide sequence ID" value="XM_013317538.1"/>
</dbReference>
<dbReference type="KEGG" id="pxu:106121739"/>
<keyword evidence="2" id="KW-0328">Glycosyltransferase</keyword>
<dbReference type="GO" id="GO:0008194">
    <property type="term" value="F:UDP-glycosyltransferase activity"/>
    <property type="evidence" value="ECO:0007669"/>
    <property type="project" value="InterPro"/>
</dbReference>
<dbReference type="Gene3D" id="3.40.50.2000">
    <property type="entry name" value="Glycogen Phosphorylase B"/>
    <property type="match status" value="1"/>
</dbReference>
<dbReference type="PANTHER" id="PTHR48043">
    <property type="entry name" value="EG:EG0003.4 PROTEIN-RELATED"/>
    <property type="match status" value="1"/>
</dbReference>